<evidence type="ECO:0000256" key="7">
    <source>
        <dbReference type="ARBA" id="ARBA00022989"/>
    </source>
</evidence>
<dbReference type="Pfam" id="PF04281">
    <property type="entry name" value="Tom22"/>
    <property type="match status" value="1"/>
</dbReference>
<organism evidence="13 14">
    <name type="scientific">Dimargaris cristalligena</name>
    <dbReference type="NCBI Taxonomy" id="215637"/>
    <lineage>
        <taxon>Eukaryota</taxon>
        <taxon>Fungi</taxon>
        <taxon>Fungi incertae sedis</taxon>
        <taxon>Zoopagomycota</taxon>
        <taxon>Kickxellomycotina</taxon>
        <taxon>Dimargaritomycetes</taxon>
        <taxon>Dimargaritales</taxon>
        <taxon>Dimargaritaceae</taxon>
        <taxon>Dimargaris</taxon>
    </lineage>
</organism>
<dbReference type="OrthoDB" id="10016939at2759"/>
<name>A0A4P9ZYI2_9FUNG</name>
<evidence type="ECO:0000256" key="12">
    <source>
        <dbReference type="SAM" id="MobiDB-lite"/>
    </source>
</evidence>
<dbReference type="PANTHER" id="PTHR12504">
    <property type="entry name" value="MITOCHONDRIAL IMPORT RECEPTOR SUBUNIT TOM22"/>
    <property type="match status" value="1"/>
</dbReference>
<keyword evidence="7" id="KW-1133">Transmembrane helix</keyword>
<keyword evidence="8" id="KW-0811">Translocation</keyword>
<dbReference type="EMBL" id="ML002331">
    <property type="protein sequence ID" value="RKP38776.1"/>
    <property type="molecule type" value="Genomic_DNA"/>
</dbReference>
<reference evidence="14" key="1">
    <citation type="journal article" date="2018" name="Nat. Microbiol.">
        <title>Leveraging single-cell genomics to expand the fungal tree of life.</title>
        <authorList>
            <person name="Ahrendt S.R."/>
            <person name="Quandt C.A."/>
            <person name="Ciobanu D."/>
            <person name="Clum A."/>
            <person name="Salamov A."/>
            <person name="Andreopoulos B."/>
            <person name="Cheng J.F."/>
            <person name="Woyke T."/>
            <person name="Pelin A."/>
            <person name="Henrissat B."/>
            <person name="Reynolds N.K."/>
            <person name="Benny G.L."/>
            <person name="Smith M.E."/>
            <person name="James T.Y."/>
            <person name="Grigoriev I.V."/>
        </authorList>
    </citation>
    <scope>NUCLEOTIDE SEQUENCE [LARGE SCALE GENOMIC DNA]</scope>
    <source>
        <strain evidence="14">RSA 468</strain>
    </source>
</reference>
<keyword evidence="14" id="KW-1185">Reference proteome</keyword>
<dbReference type="InterPro" id="IPR005683">
    <property type="entry name" value="Tom22"/>
</dbReference>
<dbReference type="PANTHER" id="PTHR12504:SF0">
    <property type="entry name" value="MITOCHONDRIAL IMPORT RECEPTOR SUBUNIT TOM22 HOMOLOG"/>
    <property type="match status" value="1"/>
</dbReference>
<dbReference type="AlphaFoldDB" id="A0A4P9ZYI2"/>
<proteinExistence type="inferred from homology"/>
<dbReference type="GO" id="GO:0005741">
    <property type="term" value="C:mitochondrial outer membrane"/>
    <property type="evidence" value="ECO:0007669"/>
    <property type="project" value="UniProtKB-SubCell"/>
</dbReference>
<evidence type="ECO:0000313" key="13">
    <source>
        <dbReference type="EMBL" id="RKP38776.1"/>
    </source>
</evidence>
<protein>
    <submittedName>
        <fullName evidence="13">Mitochondrial outer membrane translocase complex, subunit Tom22</fullName>
    </submittedName>
</protein>
<dbReference type="GO" id="GO:0006886">
    <property type="term" value="P:intracellular protein transport"/>
    <property type="evidence" value="ECO:0007669"/>
    <property type="project" value="InterPro"/>
</dbReference>
<evidence type="ECO:0000256" key="10">
    <source>
        <dbReference type="ARBA" id="ARBA00023136"/>
    </source>
</evidence>
<evidence type="ECO:0000256" key="4">
    <source>
        <dbReference type="ARBA" id="ARBA00022692"/>
    </source>
</evidence>
<evidence type="ECO:0000313" key="14">
    <source>
        <dbReference type="Proteomes" id="UP000268162"/>
    </source>
</evidence>
<keyword evidence="5" id="KW-1000">Mitochondrion outer membrane</keyword>
<dbReference type="STRING" id="215637.A0A4P9ZYI2"/>
<gene>
    <name evidence="13" type="ORF">BJ085DRAFT_32448</name>
</gene>
<keyword evidence="3" id="KW-0813">Transport</keyword>
<evidence type="ECO:0000256" key="9">
    <source>
        <dbReference type="ARBA" id="ARBA00023128"/>
    </source>
</evidence>
<sequence>MVKIEQLNTLEVGEDFELENEDEYTDVSGSEYDDSEFDEGDDVEDDEDDQEYEDESLLERIVALKDIIPLRQRNLISHCADTLVNTGKSGFRLMGGLAWVISTSALVILVPLALEMEKDQALAQYDTEARLTQSGPQQALEPGLYPPGAPIHGLPGSPQPQQGSAMTPPGF</sequence>
<comment type="subcellular location">
    <subcellularLocation>
        <location evidence="1">Mitochondrion outer membrane</location>
        <topology evidence="1">Single-pass membrane protein</topology>
    </subcellularLocation>
</comment>
<evidence type="ECO:0000256" key="2">
    <source>
        <dbReference type="ARBA" id="ARBA00009874"/>
    </source>
</evidence>
<accession>A0A4P9ZYI2</accession>
<evidence type="ECO:0000256" key="5">
    <source>
        <dbReference type="ARBA" id="ARBA00022787"/>
    </source>
</evidence>
<comment type="similarity">
    <text evidence="2">Belongs to the Tom22 family.</text>
</comment>
<evidence type="ECO:0000256" key="6">
    <source>
        <dbReference type="ARBA" id="ARBA00022927"/>
    </source>
</evidence>
<evidence type="ECO:0000256" key="3">
    <source>
        <dbReference type="ARBA" id="ARBA00022448"/>
    </source>
</evidence>
<dbReference type="CDD" id="cd22884">
    <property type="entry name" value="TOM22"/>
    <property type="match status" value="1"/>
</dbReference>
<keyword evidence="10" id="KW-0472">Membrane</keyword>
<evidence type="ECO:0000256" key="1">
    <source>
        <dbReference type="ARBA" id="ARBA00004572"/>
    </source>
</evidence>
<evidence type="ECO:0000256" key="11">
    <source>
        <dbReference type="ARBA" id="ARBA00023170"/>
    </source>
</evidence>
<keyword evidence="11" id="KW-0675">Receptor</keyword>
<keyword evidence="9" id="KW-0496">Mitochondrion</keyword>
<feature type="region of interest" description="Disordered" evidence="12">
    <location>
        <begin position="132"/>
        <end position="171"/>
    </location>
</feature>
<keyword evidence="6" id="KW-0653">Protein transport</keyword>
<evidence type="ECO:0000256" key="8">
    <source>
        <dbReference type="ARBA" id="ARBA00023010"/>
    </source>
</evidence>
<dbReference type="Proteomes" id="UP000268162">
    <property type="component" value="Unassembled WGS sequence"/>
</dbReference>
<feature type="region of interest" description="Disordered" evidence="12">
    <location>
        <begin position="13"/>
        <end position="51"/>
    </location>
</feature>
<keyword evidence="4" id="KW-0812">Transmembrane</keyword>